<proteinExistence type="predicted"/>
<name>A0A0B1Q109_9HYPH</name>
<feature type="chain" id="PRO_5002060132" evidence="2">
    <location>
        <begin position="24"/>
        <end position="111"/>
    </location>
</feature>
<comment type="caution">
    <text evidence="3">The sequence shown here is derived from an EMBL/GenBank/DDBJ whole genome shotgun (WGS) entry which is preliminary data.</text>
</comment>
<keyword evidence="2" id="KW-0732">Signal</keyword>
<gene>
    <name evidence="3" type="ORF">LA66_15970</name>
</gene>
<dbReference type="STRING" id="370622.LA66_15970"/>
<protein>
    <submittedName>
        <fullName evidence="3">Uncharacterized protein</fullName>
    </submittedName>
</protein>
<evidence type="ECO:0000256" key="1">
    <source>
        <dbReference type="SAM" id="MobiDB-lite"/>
    </source>
</evidence>
<sequence>MVALRVLLMAVVTAMSLLGPVAAAERAAERAGSHQHRSVIDVATDLGDTWSDEARLFYCQVASSILPDHVLPQRDSGSEQDFPCFTERAVSRHVPPGDKPPRGSPLQATLS</sequence>
<organism evidence="3 4">
    <name type="scientific">Aureimonas altamirensis</name>
    <dbReference type="NCBI Taxonomy" id="370622"/>
    <lineage>
        <taxon>Bacteria</taxon>
        <taxon>Pseudomonadati</taxon>
        <taxon>Pseudomonadota</taxon>
        <taxon>Alphaproteobacteria</taxon>
        <taxon>Hyphomicrobiales</taxon>
        <taxon>Aurantimonadaceae</taxon>
        <taxon>Aureimonas</taxon>
    </lineage>
</organism>
<evidence type="ECO:0000313" key="4">
    <source>
        <dbReference type="Proteomes" id="UP000030826"/>
    </source>
</evidence>
<dbReference type="Proteomes" id="UP000030826">
    <property type="component" value="Unassembled WGS sequence"/>
</dbReference>
<feature type="region of interest" description="Disordered" evidence="1">
    <location>
        <begin position="72"/>
        <end position="111"/>
    </location>
</feature>
<dbReference type="EMBL" id="JRFJ01000004">
    <property type="protein sequence ID" value="KHJ54054.1"/>
    <property type="molecule type" value="Genomic_DNA"/>
</dbReference>
<feature type="signal peptide" evidence="2">
    <location>
        <begin position="1"/>
        <end position="23"/>
    </location>
</feature>
<dbReference type="RefSeq" id="WP_039194812.1">
    <property type="nucleotide sequence ID" value="NZ_JRFJ01000004.1"/>
</dbReference>
<evidence type="ECO:0000256" key="2">
    <source>
        <dbReference type="SAM" id="SignalP"/>
    </source>
</evidence>
<accession>A0A0B1Q109</accession>
<dbReference type="AlphaFoldDB" id="A0A0B1Q109"/>
<dbReference type="OrthoDB" id="9914428at2"/>
<reference evidence="3 4" key="1">
    <citation type="submission" date="2014-09" db="EMBL/GenBank/DDBJ databases">
        <title>Isolation and characterization of Aurantimonas altamirensis ON-56566 from clinical sample following a dog bite.</title>
        <authorList>
            <person name="Eshaghi A."/>
            <person name="Li A."/>
            <person name="Shahinas D."/>
            <person name="Bahn P."/>
            <person name="Kus J.V."/>
            <person name="Patel S.N."/>
        </authorList>
    </citation>
    <scope>NUCLEOTIDE SEQUENCE [LARGE SCALE GENOMIC DNA]</scope>
    <source>
        <strain evidence="3 4">ON-56566</strain>
    </source>
</reference>
<evidence type="ECO:0000313" key="3">
    <source>
        <dbReference type="EMBL" id="KHJ54054.1"/>
    </source>
</evidence>